<keyword evidence="5" id="KW-1185">Reference proteome</keyword>
<reference evidence="5 6" key="2">
    <citation type="journal article" date="2019" name="PLoS Negl. Trop. Dis.">
        <title>Revisiting the worldwide diversity of Leptospira species in the environment.</title>
        <authorList>
            <person name="Vincent A.T."/>
            <person name="Schiettekatte O."/>
            <person name="Bourhy P."/>
            <person name="Veyrier F.J."/>
            <person name="Picardeau M."/>
        </authorList>
    </citation>
    <scope>NUCLEOTIDE SEQUENCE [LARGE SCALE GENOMIC DNA]</scope>
    <source>
        <strain evidence="5">201702690</strain>
        <strain evidence="3 6">SSW18</strain>
    </source>
</reference>
<reference evidence="4" key="1">
    <citation type="submission" date="2018-10" db="EMBL/GenBank/DDBJ databases">
        <authorList>
            <person name="Vincent A.T."/>
            <person name="Schiettekatte O."/>
            <person name="Bourhy P."/>
            <person name="Veyrier F.J."/>
            <person name="Picardeau M."/>
        </authorList>
    </citation>
    <scope>NUCLEOTIDE SEQUENCE</scope>
    <source>
        <strain evidence="4">201702690</strain>
    </source>
</reference>
<feature type="transmembrane region" description="Helical" evidence="1">
    <location>
        <begin position="99"/>
        <end position="122"/>
    </location>
</feature>
<evidence type="ECO:0000259" key="2">
    <source>
        <dbReference type="Pfam" id="PF09335"/>
    </source>
</evidence>
<evidence type="ECO:0000313" key="4">
    <source>
        <dbReference type="EMBL" id="TGL39383.1"/>
    </source>
</evidence>
<dbReference type="Proteomes" id="UP000297273">
    <property type="component" value="Unassembled WGS sequence"/>
</dbReference>
<keyword evidence="1" id="KW-0812">Transmembrane</keyword>
<gene>
    <name evidence="3" type="ORF">EHO57_08205</name>
    <name evidence="4" type="ORF">EHQ53_14965</name>
</gene>
<evidence type="ECO:0000313" key="3">
    <source>
        <dbReference type="EMBL" id="TGK01777.1"/>
    </source>
</evidence>
<feature type="transmembrane region" description="Helical" evidence="1">
    <location>
        <begin position="54"/>
        <end position="75"/>
    </location>
</feature>
<organism evidence="3 6">
    <name type="scientific">Leptospira langatensis</name>
    <dbReference type="NCBI Taxonomy" id="2484983"/>
    <lineage>
        <taxon>Bacteria</taxon>
        <taxon>Pseudomonadati</taxon>
        <taxon>Spirochaetota</taxon>
        <taxon>Spirochaetia</taxon>
        <taxon>Leptospirales</taxon>
        <taxon>Leptospiraceae</taxon>
        <taxon>Leptospira</taxon>
    </lineage>
</organism>
<dbReference type="EMBL" id="RQER01000005">
    <property type="protein sequence ID" value="TGK01777.1"/>
    <property type="molecule type" value="Genomic_DNA"/>
</dbReference>
<dbReference type="AlphaFoldDB" id="A0A5F1ZPX7"/>
<sequence length="151" mass="16762">MSLDFFSSLTQLFLNYGGLSLLLVSFAAATILPFSSEAALMGAIWSGLPAAEAILWASIGNCGACAFNYGLGYWFGKTIETRIAESKTYSAWAERTGRWGYWVLLFSFLPFVGDPITVLSGFFRQKFWIFASIVFSLRILRYIALVYGLSL</sequence>
<dbReference type="Proteomes" id="UP000297946">
    <property type="component" value="Unassembled WGS sequence"/>
</dbReference>
<feature type="domain" description="VTT" evidence="2">
    <location>
        <begin position="35"/>
        <end position="148"/>
    </location>
</feature>
<evidence type="ECO:0000313" key="6">
    <source>
        <dbReference type="Proteomes" id="UP000297946"/>
    </source>
</evidence>
<comment type="caution">
    <text evidence="3">The sequence shown here is derived from an EMBL/GenBank/DDBJ whole genome shotgun (WGS) entry which is preliminary data.</text>
</comment>
<protein>
    <submittedName>
        <fullName evidence="3">DedA family protein</fullName>
    </submittedName>
</protein>
<dbReference type="InterPro" id="IPR051311">
    <property type="entry name" value="DedA_domain"/>
</dbReference>
<accession>A0A5F1ZPX7</accession>
<dbReference type="InterPro" id="IPR032816">
    <property type="entry name" value="VTT_dom"/>
</dbReference>
<feature type="transmembrane region" description="Helical" evidence="1">
    <location>
        <begin position="12"/>
        <end position="34"/>
    </location>
</feature>
<keyword evidence="1" id="KW-0472">Membrane</keyword>
<keyword evidence="1" id="KW-1133">Transmembrane helix</keyword>
<evidence type="ECO:0000313" key="5">
    <source>
        <dbReference type="Proteomes" id="UP000297273"/>
    </source>
</evidence>
<name>A0A5F1ZPX7_9LEPT</name>
<evidence type="ECO:0000256" key="1">
    <source>
        <dbReference type="SAM" id="Phobius"/>
    </source>
</evidence>
<dbReference type="Pfam" id="PF09335">
    <property type="entry name" value="VTT_dom"/>
    <property type="match status" value="1"/>
</dbReference>
<proteinExistence type="predicted"/>
<dbReference type="PANTHER" id="PTHR42709:SF4">
    <property type="entry name" value="INNER MEMBRANE PROTEIN YQAA"/>
    <property type="match status" value="1"/>
</dbReference>
<dbReference type="PANTHER" id="PTHR42709">
    <property type="entry name" value="ALKALINE PHOSPHATASE LIKE PROTEIN"/>
    <property type="match status" value="1"/>
</dbReference>
<dbReference type="OrthoDB" id="9814483at2"/>
<dbReference type="EMBL" id="RQGC01000012">
    <property type="protein sequence ID" value="TGL39383.1"/>
    <property type="molecule type" value="Genomic_DNA"/>
</dbReference>
<feature type="transmembrane region" description="Helical" evidence="1">
    <location>
        <begin position="128"/>
        <end position="149"/>
    </location>
</feature>
<dbReference type="RefSeq" id="WP_135646576.1">
    <property type="nucleotide sequence ID" value="NZ_RQER01000005.1"/>
</dbReference>